<feature type="transmembrane region" description="Helical" evidence="1">
    <location>
        <begin position="176"/>
        <end position="200"/>
    </location>
</feature>
<evidence type="ECO:0000313" key="2">
    <source>
        <dbReference type="EMBL" id="OGL39856.1"/>
    </source>
</evidence>
<comment type="caution">
    <text evidence="2">The sequence shown here is derived from an EMBL/GenBank/DDBJ whole genome shotgun (WGS) entry which is preliminary data.</text>
</comment>
<evidence type="ECO:0008006" key="4">
    <source>
        <dbReference type="Google" id="ProtNLM"/>
    </source>
</evidence>
<dbReference type="EMBL" id="MGDB01000111">
    <property type="protein sequence ID" value="OGL39856.1"/>
    <property type="molecule type" value="Genomic_DNA"/>
</dbReference>
<name>A0A1F7RE78_9BACT</name>
<dbReference type="PANTHER" id="PTHR43044">
    <property type="match status" value="1"/>
</dbReference>
<evidence type="ECO:0000256" key="1">
    <source>
        <dbReference type="SAM" id="Phobius"/>
    </source>
</evidence>
<dbReference type="Proteomes" id="UP000178526">
    <property type="component" value="Unassembled WGS sequence"/>
</dbReference>
<sequence length="349" mass="40175">MVKFQMKSAKLIVAFLIFGAFIALIESNLKAKEMGSLLFLLSFWVVPIEGCIALVAVAELSKGSWILPVKKELLSVYPLLLFISFLFILMGPQLNIYPWAGQQGIWLNKWFFMARNFILLLLAYIVSRKFAAESNTGGKRKNFYAVLYLLIFVTSQSMAAFDWVMPLAYPWISSLFGGYFFIESVYSGMALSGLLYFFLFRQSRKEISDELKKGLTDISTLTFSFGFLWAGFFYAQYLTIWYGNIPEETIFIVKRVLFSPFRELSYLTLLILFFIPFIILLSRRAKKNPYIVFVTSTLILTGIFLERFLFLAPDLSINIPVLILEFFLMAFLFVAVIMNKDLFLSESVK</sequence>
<protein>
    <recommendedName>
        <fullName evidence="4">Polysulfide reductase</fullName>
    </recommendedName>
</protein>
<evidence type="ECO:0000313" key="3">
    <source>
        <dbReference type="Proteomes" id="UP000178526"/>
    </source>
</evidence>
<dbReference type="PANTHER" id="PTHR43044:SF1">
    <property type="entry name" value="QUINOL:CYTOCHROME C OXIDOREDUCTASE QUINONE-BINDING SUBUNIT 2"/>
    <property type="match status" value="1"/>
</dbReference>
<dbReference type="AlphaFoldDB" id="A0A1F7RE78"/>
<reference evidence="2 3" key="1">
    <citation type="journal article" date="2016" name="Nat. Commun.">
        <title>Thousands of microbial genomes shed light on interconnected biogeochemical processes in an aquifer system.</title>
        <authorList>
            <person name="Anantharaman K."/>
            <person name="Brown C.T."/>
            <person name="Hug L.A."/>
            <person name="Sharon I."/>
            <person name="Castelle C.J."/>
            <person name="Probst A.J."/>
            <person name="Thomas B.C."/>
            <person name="Singh A."/>
            <person name="Wilkins M.J."/>
            <person name="Karaoz U."/>
            <person name="Brodie E.L."/>
            <person name="Williams K.H."/>
            <person name="Hubbard S.S."/>
            <person name="Banfield J.F."/>
        </authorList>
    </citation>
    <scope>NUCLEOTIDE SEQUENCE [LARGE SCALE GENOMIC DNA]</scope>
</reference>
<organism evidence="2 3">
    <name type="scientific">Candidatus Schekmanbacteria bacterium GWA2_38_11</name>
    <dbReference type="NCBI Taxonomy" id="1817876"/>
    <lineage>
        <taxon>Bacteria</taxon>
        <taxon>Candidatus Schekmaniibacteriota</taxon>
    </lineage>
</organism>
<proteinExistence type="predicted"/>
<accession>A0A1F7RE78</accession>
<feature type="transmembrane region" description="Helical" evidence="1">
    <location>
        <begin position="73"/>
        <end position="90"/>
    </location>
</feature>
<feature type="transmembrane region" description="Helical" evidence="1">
    <location>
        <begin position="143"/>
        <end position="164"/>
    </location>
</feature>
<feature type="transmembrane region" description="Helical" evidence="1">
    <location>
        <begin position="37"/>
        <end position="61"/>
    </location>
</feature>
<feature type="transmembrane region" description="Helical" evidence="1">
    <location>
        <begin position="317"/>
        <end position="339"/>
    </location>
</feature>
<feature type="transmembrane region" description="Helical" evidence="1">
    <location>
        <begin position="264"/>
        <end position="281"/>
    </location>
</feature>
<feature type="transmembrane region" description="Helical" evidence="1">
    <location>
        <begin position="290"/>
        <end position="311"/>
    </location>
</feature>
<keyword evidence="1" id="KW-0812">Transmembrane</keyword>
<keyword evidence="1" id="KW-0472">Membrane</keyword>
<feature type="transmembrane region" description="Helical" evidence="1">
    <location>
        <begin position="110"/>
        <end position="131"/>
    </location>
</feature>
<gene>
    <name evidence="2" type="ORF">A2042_03430</name>
</gene>
<keyword evidence="1" id="KW-1133">Transmembrane helix</keyword>
<feature type="transmembrane region" description="Helical" evidence="1">
    <location>
        <begin position="221"/>
        <end position="244"/>
    </location>
</feature>